<dbReference type="InterPro" id="IPR000504">
    <property type="entry name" value="RRM_dom"/>
</dbReference>
<evidence type="ECO:0000313" key="7">
    <source>
        <dbReference type="Proteomes" id="UP000037751"/>
    </source>
</evidence>
<gene>
    <name evidence="6" type="ORF">Malapachy_3323</name>
</gene>
<organism evidence="6 7">
    <name type="scientific">Malassezia pachydermatis</name>
    <dbReference type="NCBI Taxonomy" id="77020"/>
    <lineage>
        <taxon>Eukaryota</taxon>
        <taxon>Fungi</taxon>
        <taxon>Dikarya</taxon>
        <taxon>Basidiomycota</taxon>
        <taxon>Ustilaginomycotina</taxon>
        <taxon>Malasseziomycetes</taxon>
        <taxon>Malasseziales</taxon>
        <taxon>Malasseziaceae</taxon>
        <taxon>Malassezia</taxon>
    </lineage>
</organism>
<evidence type="ECO:0000313" key="6">
    <source>
        <dbReference type="EMBL" id="KOS15889.1"/>
    </source>
</evidence>
<dbReference type="Pfam" id="PF00076">
    <property type="entry name" value="RRM_1"/>
    <property type="match status" value="1"/>
</dbReference>
<dbReference type="PROSITE" id="PS50177">
    <property type="entry name" value="NTF2_DOMAIN"/>
    <property type="match status" value="1"/>
</dbReference>
<dbReference type="RefSeq" id="XP_017993521.1">
    <property type="nucleotide sequence ID" value="XM_018137796.1"/>
</dbReference>
<feature type="region of interest" description="Disordered" evidence="3">
    <location>
        <begin position="377"/>
        <end position="408"/>
    </location>
</feature>
<dbReference type="InterPro" id="IPR002075">
    <property type="entry name" value="NTF2_dom"/>
</dbReference>
<accession>A0A0M9VQT7</accession>
<dbReference type="InterPro" id="IPR039539">
    <property type="entry name" value="Ras_GTPase_bind_prot"/>
</dbReference>
<proteinExistence type="predicted"/>
<evidence type="ECO:0000256" key="1">
    <source>
        <dbReference type="ARBA" id="ARBA00022884"/>
    </source>
</evidence>
<feature type="compositionally biased region" description="Low complexity" evidence="3">
    <location>
        <begin position="151"/>
        <end position="162"/>
    </location>
</feature>
<feature type="compositionally biased region" description="Low complexity" evidence="3">
    <location>
        <begin position="206"/>
        <end position="218"/>
    </location>
</feature>
<dbReference type="STRING" id="77020.A0A0M9VQT7"/>
<dbReference type="Proteomes" id="UP000037751">
    <property type="component" value="Unassembled WGS sequence"/>
</dbReference>
<feature type="compositionally biased region" description="Gly residues" evidence="3">
    <location>
        <begin position="391"/>
        <end position="400"/>
    </location>
</feature>
<dbReference type="PROSITE" id="PS50102">
    <property type="entry name" value="RRM"/>
    <property type="match status" value="1"/>
</dbReference>
<feature type="region of interest" description="Disordered" evidence="3">
    <location>
        <begin position="151"/>
        <end position="186"/>
    </location>
</feature>
<feature type="domain" description="NTF2" evidence="5">
    <location>
        <begin position="14"/>
        <end position="130"/>
    </location>
</feature>
<sequence length="408" mass="42400">MSQSTAAPNKAAEVGWLFVPQYYTLMNSDPSRLHCFYTKKSTMVHASENEDATPNVGQQDIHAKIESLGFENTKVYVSNVDSQSSADGGIVIQVLGEMSNKNGPWRRFVQTFFLAEQPNGYYVLNDIFRYLKDESEDVEPTEAEPVAVAEGAAPPADVPVPSVKEEVPSGVKEPVPTPAVKSEAPISSAIPSEDVSKAVEVAAAATDSTASAPAAAKGTKGHHAKTETSAPAKPAAPKTWANLAASGANRWGTAASASEASSSSPSSTAAATAAAAPAKSAATSGKGGKAGAASHGPHHGAATGHVFVKNVPVPQVSQDELRKALETQFGPMKECQLNTTKGFAFVEFTQPDAARRAVAASNEQGVKVGQATIVIEKRRPTAERGHHHGRGGSGRGSGRGGQHHQTHA</sequence>
<dbReference type="GO" id="GO:1990904">
    <property type="term" value="C:ribonucleoprotein complex"/>
    <property type="evidence" value="ECO:0007669"/>
    <property type="project" value="TreeGrafter"/>
</dbReference>
<feature type="domain" description="RRM" evidence="4">
    <location>
        <begin position="304"/>
        <end position="380"/>
    </location>
</feature>
<dbReference type="InterPro" id="IPR035979">
    <property type="entry name" value="RBD_domain_sf"/>
</dbReference>
<feature type="compositionally biased region" description="Low complexity" evidence="3">
    <location>
        <begin position="227"/>
        <end position="237"/>
    </location>
</feature>
<dbReference type="InterPro" id="IPR012677">
    <property type="entry name" value="Nucleotide-bd_a/b_plait_sf"/>
</dbReference>
<dbReference type="Gene3D" id="3.30.70.330">
    <property type="match status" value="1"/>
</dbReference>
<feature type="region of interest" description="Disordered" evidence="3">
    <location>
        <begin position="280"/>
        <end position="303"/>
    </location>
</feature>
<name>A0A0M9VQT7_9BASI</name>
<evidence type="ECO:0000256" key="2">
    <source>
        <dbReference type="PROSITE-ProRule" id="PRU00176"/>
    </source>
</evidence>
<dbReference type="GO" id="GO:0016579">
    <property type="term" value="P:protein deubiquitination"/>
    <property type="evidence" value="ECO:0007669"/>
    <property type="project" value="TreeGrafter"/>
</dbReference>
<dbReference type="CDD" id="cd00590">
    <property type="entry name" value="RRM_SF"/>
    <property type="match status" value="1"/>
</dbReference>
<dbReference type="PANTHER" id="PTHR10693:SF20">
    <property type="entry name" value="AT27578P"/>
    <property type="match status" value="1"/>
</dbReference>
<evidence type="ECO:0000259" key="4">
    <source>
        <dbReference type="PROSITE" id="PS50102"/>
    </source>
</evidence>
<dbReference type="FunFam" id="3.10.450.50:FF:000003">
    <property type="entry name" value="Nuclear transport factor 2 family protein"/>
    <property type="match status" value="1"/>
</dbReference>
<dbReference type="Pfam" id="PF02136">
    <property type="entry name" value="NTF2"/>
    <property type="match status" value="1"/>
</dbReference>
<feature type="region of interest" description="Disordered" evidence="3">
    <location>
        <begin position="206"/>
        <end position="237"/>
    </location>
</feature>
<dbReference type="PANTHER" id="PTHR10693">
    <property type="entry name" value="RAS GTPASE-ACTIVATING PROTEIN-BINDING PROTEIN"/>
    <property type="match status" value="1"/>
</dbReference>
<comment type="caution">
    <text evidence="6">The sequence shown here is derived from an EMBL/GenBank/DDBJ whole genome shotgun (WGS) entry which is preliminary data.</text>
</comment>
<reference evidence="6 7" key="1">
    <citation type="submission" date="2015-07" db="EMBL/GenBank/DDBJ databases">
        <title>Draft Genome Sequence of Malassezia furfur CBS1878 and Malassezia pachydermatis CBS1879.</title>
        <authorList>
            <person name="Triana S."/>
            <person name="Ohm R."/>
            <person name="Gonzalez A."/>
            <person name="DeCock H."/>
            <person name="Restrepo S."/>
            <person name="Celis A."/>
        </authorList>
    </citation>
    <scope>NUCLEOTIDE SEQUENCE [LARGE SCALE GENOMIC DNA]</scope>
    <source>
        <strain evidence="6 7">CBS 1879</strain>
    </source>
</reference>
<dbReference type="OrthoDB" id="339151at2759"/>
<dbReference type="GO" id="GO:0034517">
    <property type="term" value="P:ribophagy"/>
    <property type="evidence" value="ECO:0007669"/>
    <property type="project" value="TreeGrafter"/>
</dbReference>
<evidence type="ECO:0000259" key="5">
    <source>
        <dbReference type="PROSITE" id="PS50177"/>
    </source>
</evidence>
<dbReference type="SUPFAM" id="SSF54427">
    <property type="entry name" value="NTF2-like"/>
    <property type="match status" value="1"/>
</dbReference>
<dbReference type="GO" id="GO:0005829">
    <property type="term" value="C:cytosol"/>
    <property type="evidence" value="ECO:0007669"/>
    <property type="project" value="TreeGrafter"/>
</dbReference>
<dbReference type="CDD" id="cd00780">
    <property type="entry name" value="NTF2"/>
    <property type="match status" value="1"/>
</dbReference>
<dbReference type="GO" id="GO:0003729">
    <property type="term" value="F:mRNA binding"/>
    <property type="evidence" value="ECO:0007669"/>
    <property type="project" value="TreeGrafter"/>
</dbReference>
<dbReference type="GeneID" id="28729672"/>
<dbReference type="Gene3D" id="3.10.450.50">
    <property type="match status" value="1"/>
</dbReference>
<keyword evidence="1 2" id="KW-0694">RNA-binding</keyword>
<dbReference type="InterPro" id="IPR018222">
    <property type="entry name" value="Nuclear_transport_factor_2_euk"/>
</dbReference>
<dbReference type="EMBL" id="LGAV01000001">
    <property type="protein sequence ID" value="KOS15889.1"/>
    <property type="molecule type" value="Genomic_DNA"/>
</dbReference>
<evidence type="ECO:0000256" key="3">
    <source>
        <dbReference type="SAM" id="MobiDB-lite"/>
    </source>
</evidence>
<protein>
    <submittedName>
        <fullName evidence="6">Ran protein binding protein</fullName>
    </submittedName>
</protein>
<dbReference type="AlphaFoldDB" id="A0A0M9VQT7"/>
<keyword evidence="7" id="KW-1185">Reference proteome</keyword>
<dbReference type="GO" id="GO:1990861">
    <property type="term" value="C:Ubp3-Bre5 deubiquitination complex"/>
    <property type="evidence" value="ECO:0007669"/>
    <property type="project" value="TreeGrafter"/>
</dbReference>
<feature type="compositionally biased region" description="Low complexity" evidence="3">
    <location>
        <begin position="291"/>
        <end position="303"/>
    </location>
</feature>
<dbReference type="SUPFAM" id="SSF54928">
    <property type="entry name" value="RNA-binding domain, RBD"/>
    <property type="match status" value="1"/>
</dbReference>
<dbReference type="SMART" id="SM00360">
    <property type="entry name" value="RRM"/>
    <property type="match status" value="1"/>
</dbReference>
<dbReference type="VEuPathDB" id="FungiDB:Malapachy_3323"/>
<dbReference type="InterPro" id="IPR032710">
    <property type="entry name" value="NTF2-like_dom_sf"/>
</dbReference>